<dbReference type="Gene3D" id="3.40.50.720">
    <property type="entry name" value="NAD(P)-binding Rossmann-like Domain"/>
    <property type="match status" value="1"/>
</dbReference>
<dbReference type="Pfam" id="PF22725">
    <property type="entry name" value="GFO_IDH_MocA_C3"/>
    <property type="match status" value="1"/>
</dbReference>
<dbReference type="STRING" id="229921.ADN01_12550"/>
<dbReference type="InterPro" id="IPR036291">
    <property type="entry name" value="NAD(P)-bd_dom_sf"/>
</dbReference>
<feature type="domain" description="Gfo/Idh/MocA-like oxidoreductase N-terminal" evidence="3">
    <location>
        <begin position="5"/>
        <end position="122"/>
    </location>
</feature>
<dbReference type="PANTHER" id="PTHR22604:SF105">
    <property type="entry name" value="TRANS-1,2-DIHYDROBENZENE-1,2-DIOL DEHYDROGENASE"/>
    <property type="match status" value="1"/>
</dbReference>
<dbReference type="EMBL" id="LGCM01000043">
    <property type="protein sequence ID" value="KPL80091.1"/>
    <property type="molecule type" value="Genomic_DNA"/>
</dbReference>
<evidence type="ECO:0000259" key="3">
    <source>
        <dbReference type="Pfam" id="PF01408"/>
    </source>
</evidence>
<dbReference type="SUPFAM" id="SSF55347">
    <property type="entry name" value="Glyceraldehyde-3-phosphate dehydrogenase-like, C-terminal domain"/>
    <property type="match status" value="1"/>
</dbReference>
<evidence type="ECO:0000259" key="4">
    <source>
        <dbReference type="Pfam" id="PF22725"/>
    </source>
</evidence>
<dbReference type="SUPFAM" id="SSF51735">
    <property type="entry name" value="NAD(P)-binding Rossmann-fold domains"/>
    <property type="match status" value="1"/>
</dbReference>
<accession>A0A0P6XBG5</accession>
<gene>
    <name evidence="5" type="ORF">ADN01_12550</name>
</gene>
<dbReference type="Gene3D" id="3.30.360.10">
    <property type="entry name" value="Dihydrodipicolinate Reductase, domain 2"/>
    <property type="match status" value="1"/>
</dbReference>
<comment type="caution">
    <text evidence="5">The sequence shown here is derived from an EMBL/GenBank/DDBJ whole genome shotgun (WGS) entry which is preliminary data.</text>
</comment>
<evidence type="ECO:0000313" key="6">
    <source>
        <dbReference type="Proteomes" id="UP000050501"/>
    </source>
</evidence>
<dbReference type="InterPro" id="IPR055170">
    <property type="entry name" value="GFO_IDH_MocA-like_dom"/>
</dbReference>
<dbReference type="RefSeq" id="WP_062418125.1">
    <property type="nucleotide sequence ID" value="NZ_DF967974.1"/>
</dbReference>
<name>A0A0P6XBG5_9CHLR</name>
<evidence type="ECO:0000256" key="1">
    <source>
        <dbReference type="ARBA" id="ARBA00010928"/>
    </source>
</evidence>
<proteinExistence type="inferred from homology"/>
<reference evidence="5 6" key="1">
    <citation type="submission" date="2015-07" db="EMBL/GenBank/DDBJ databases">
        <title>Genome sequence of Levilinea saccharolytica DSM 16555.</title>
        <authorList>
            <person name="Hemp J."/>
            <person name="Ward L.M."/>
            <person name="Pace L.A."/>
            <person name="Fischer W.W."/>
        </authorList>
    </citation>
    <scope>NUCLEOTIDE SEQUENCE [LARGE SCALE GENOMIC DNA]</scope>
    <source>
        <strain evidence="5 6">KIBI-1</strain>
    </source>
</reference>
<evidence type="ECO:0000313" key="5">
    <source>
        <dbReference type="EMBL" id="KPL80091.1"/>
    </source>
</evidence>
<dbReference type="OrthoDB" id="9783105at2"/>
<dbReference type="InterPro" id="IPR000683">
    <property type="entry name" value="Gfo/Idh/MocA-like_OxRdtase_N"/>
</dbReference>
<keyword evidence="6" id="KW-1185">Reference proteome</keyword>
<sequence length="329" mass="36758">MTDKIRWGILGAARIAANQFNPALRKSVRSVLAAAASRDEAKGREFARTWGIPRLYTRYEDLLADPDIDVIYNPLPNHLHAEWTVRALQAGKHVLCEKPLVLTLDEMQRVEEAAQSSGKVAAEAFMYRHHPLTHAVQEIVASGELGEIRLMRGAFSFFLNRPDDYRWDPAAGGGSLWDVGCYPVSYFRMLTGSAPLTVQGWQVTAPSGVDASFSALLRYPGDILAQIDSSFATQPYTTIEVRGSKATLWVPKPFLFSSRADLFITQDGRQKRRSFSLPHLYLGEIRDMEDCILEGKSPRLSLAETRQNTAALLALYESARTQQPVHLRP</sequence>
<dbReference type="Pfam" id="PF01408">
    <property type="entry name" value="GFO_IDH_MocA"/>
    <property type="match status" value="1"/>
</dbReference>
<comment type="similarity">
    <text evidence="1">Belongs to the Gfo/Idh/MocA family.</text>
</comment>
<dbReference type="AlphaFoldDB" id="A0A0P6XBG5"/>
<organism evidence="5 6">
    <name type="scientific">Levilinea saccharolytica</name>
    <dbReference type="NCBI Taxonomy" id="229921"/>
    <lineage>
        <taxon>Bacteria</taxon>
        <taxon>Bacillati</taxon>
        <taxon>Chloroflexota</taxon>
        <taxon>Anaerolineae</taxon>
        <taxon>Anaerolineales</taxon>
        <taxon>Anaerolineaceae</taxon>
        <taxon>Levilinea</taxon>
    </lineage>
</organism>
<keyword evidence="2" id="KW-0560">Oxidoreductase</keyword>
<evidence type="ECO:0008006" key="7">
    <source>
        <dbReference type="Google" id="ProtNLM"/>
    </source>
</evidence>
<dbReference type="PANTHER" id="PTHR22604">
    <property type="entry name" value="OXIDOREDUCTASES"/>
    <property type="match status" value="1"/>
</dbReference>
<protein>
    <recommendedName>
        <fullName evidence="7">Oxidoreductase</fullName>
    </recommendedName>
</protein>
<dbReference type="InterPro" id="IPR050984">
    <property type="entry name" value="Gfo/Idh/MocA_domain"/>
</dbReference>
<dbReference type="GO" id="GO:0016491">
    <property type="term" value="F:oxidoreductase activity"/>
    <property type="evidence" value="ECO:0007669"/>
    <property type="project" value="UniProtKB-KW"/>
</dbReference>
<evidence type="ECO:0000256" key="2">
    <source>
        <dbReference type="ARBA" id="ARBA00023002"/>
    </source>
</evidence>
<dbReference type="GO" id="GO:0000166">
    <property type="term" value="F:nucleotide binding"/>
    <property type="evidence" value="ECO:0007669"/>
    <property type="project" value="InterPro"/>
</dbReference>
<dbReference type="Proteomes" id="UP000050501">
    <property type="component" value="Unassembled WGS sequence"/>
</dbReference>
<feature type="domain" description="GFO/IDH/MocA-like oxidoreductase" evidence="4">
    <location>
        <begin position="135"/>
        <end position="248"/>
    </location>
</feature>